<organism evidence="11 12">
    <name type="scientific">Capsella rubella</name>
    <dbReference type="NCBI Taxonomy" id="81985"/>
    <lineage>
        <taxon>Eukaryota</taxon>
        <taxon>Viridiplantae</taxon>
        <taxon>Streptophyta</taxon>
        <taxon>Embryophyta</taxon>
        <taxon>Tracheophyta</taxon>
        <taxon>Spermatophyta</taxon>
        <taxon>Magnoliopsida</taxon>
        <taxon>eudicotyledons</taxon>
        <taxon>Gunneridae</taxon>
        <taxon>Pentapetalae</taxon>
        <taxon>rosids</taxon>
        <taxon>malvids</taxon>
        <taxon>Brassicales</taxon>
        <taxon>Brassicaceae</taxon>
        <taxon>Camelineae</taxon>
        <taxon>Capsella</taxon>
    </lineage>
</organism>
<dbReference type="GO" id="GO:0005634">
    <property type="term" value="C:nucleus"/>
    <property type="evidence" value="ECO:0007669"/>
    <property type="project" value="UniProtKB-SubCell"/>
</dbReference>
<keyword evidence="6" id="KW-0804">Transcription</keyword>
<name>R0GNE9_9BRAS</name>
<dbReference type="Proteomes" id="UP000029121">
    <property type="component" value="Unassembled WGS sequence"/>
</dbReference>
<accession>R0GNE9</accession>
<feature type="region of interest" description="Disordered" evidence="8">
    <location>
        <begin position="226"/>
        <end position="256"/>
    </location>
</feature>
<dbReference type="SMART" id="SM00432">
    <property type="entry name" value="MADS"/>
    <property type="match status" value="1"/>
</dbReference>
<dbReference type="Pfam" id="PF01486">
    <property type="entry name" value="K-box"/>
    <property type="match status" value="1"/>
</dbReference>
<keyword evidence="12" id="KW-1185">Reference proteome</keyword>
<sequence>LNKRLDFFRVCCGSSAKSLKREQISTKLASSLKRGFESFLLFLRFLTFSWKVIEMVRGKIEIKKIENVTSRQVTFSKRRSGLFKKAHELSILCDAQVAAIIFSQKGRLYEFASSDIKKTIKRYSEYKREYFGAESHPIEQYVQGLKKEMVAMVKKIEVLEVHNRKLMGQSLAFCSVKELQDIANQIEKSLHIVRLTKAKLYEDELKKLKAKEGELKDERVRLCGRVGEMSMGMPSGSKEKEDVETDLSIGFSKSRP</sequence>
<reference evidence="12" key="1">
    <citation type="journal article" date="2013" name="Nat. Genet.">
        <title>The Capsella rubella genome and the genomic consequences of rapid mating system evolution.</title>
        <authorList>
            <person name="Slotte T."/>
            <person name="Hazzouri K.M."/>
            <person name="Agren J.A."/>
            <person name="Koenig D."/>
            <person name="Maumus F."/>
            <person name="Guo Y.L."/>
            <person name="Steige K."/>
            <person name="Platts A.E."/>
            <person name="Escobar J.S."/>
            <person name="Newman L.K."/>
            <person name="Wang W."/>
            <person name="Mandakova T."/>
            <person name="Vello E."/>
            <person name="Smith L.M."/>
            <person name="Henz S.R."/>
            <person name="Steffen J."/>
            <person name="Takuno S."/>
            <person name="Brandvain Y."/>
            <person name="Coop G."/>
            <person name="Andolfatto P."/>
            <person name="Hu T.T."/>
            <person name="Blanchette M."/>
            <person name="Clark R.M."/>
            <person name="Quesneville H."/>
            <person name="Nordborg M."/>
            <person name="Gaut B.S."/>
            <person name="Lysak M.A."/>
            <person name="Jenkins J."/>
            <person name="Grimwood J."/>
            <person name="Chapman J."/>
            <person name="Prochnik S."/>
            <person name="Shu S."/>
            <person name="Rokhsar D."/>
            <person name="Schmutz J."/>
            <person name="Weigel D."/>
            <person name="Wright S.I."/>
        </authorList>
    </citation>
    <scope>NUCLEOTIDE SEQUENCE [LARGE SCALE GENOMIC DNA]</scope>
    <source>
        <strain evidence="12">cv. Monte Gargano</strain>
    </source>
</reference>
<dbReference type="GO" id="GO:0003700">
    <property type="term" value="F:DNA-binding transcription factor activity"/>
    <property type="evidence" value="ECO:0007669"/>
    <property type="project" value="InterPro"/>
</dbReference>
<dbReference type="AlphaFoldDB" id="R0GNE9"/>
<dbReference type="Pfam" id="PF00319">
    <property type="entry name" value="SRF-TF"/>
    <property type="match status" value="1"/>
</dbReference>
<dbReference type="Gene3D" id="3.40.1810.10">
    <property type="entry name" value="Transcription factor, MADS-box"/>
    <property type="match status" value="1"/>
</dbReference>
<keyword evidence="3" id="KW-0805">Transcription regulation</keyword>
<evidence type="ECO:0000313" key="12">
    <source>
        <dbReference type="Proteomes" id="UP000029121"/>
    </source>
</evidence>
<dbReference type="GO" id="GO:0046983">
    <property type="term" value="F:protein dimerization activity"/>
    <property type="evidence" value="ECO:0007669"/>
    <property type="project" value="InterPro"/>
</dbReference>
<gene>
    <name evidence="11" type="ORF">CARUB_v10026982mg</name>
</gene>
<evidence type="ECO:0000259" key="10">
    <source>
        <dbReference type="PROSITE" id="PS51297"/>
    </source>
</evidence>
<evidence type="ECO:0000259" key="9">
    <source>
        <dbReference type="PROSITE" id="PS50066"/>
    </source>
</evidence>
<dbReference type="PANTHER" id="PTHR48019">
    <property type="entry name" value="SERUM RESPONSE FACTOR HOMOLOG"/>
    <property type="match status" value="1"/>
</dbReference>
<dbReference type="InterPro" id="IPR002487">
    <property type="entry name" value="TF_Kbox"/>
</dbReference>
<dbReference type="GO" id="GO:0000977">
    <property type="term" value="F:RNA polymerase II transcription regulatory region sequence-specific DNA binding"/>
    <property type="evidence" value="ECO:0007669"/>
    <property type="project" value="InterPro"/>
</dbReference>
<evidence type="ECO:0000256" key="2">
    <source>
        <dbReference type="ARBA" id="ARBA00022473"/>
    </source>
</evidence>
<evidence type="ECO:0000313" key="11">
    <source>
        <dbReference type="EMBL" id="EOA13880.1"/>
    </source>
</evidence>
<dbReference type="InterPro" id="IPR050142">
    <property type="entry name" value="MADS-box/MEF2_TF"/>
</dbReference>
<evidence type="ECO:0000256" key="5">
    <source>
        <dbReference type="ARBA" id="ARBA00023125"/>
    </source>
</evidence>
<evidence type="ECO:0000256" key="4">
    <source>
        <dbReference type="ARBA" id="ARBA00023089"/>
    </source>
</evidence>
<feature type="non-terminal residue" evidence="11">
    <location>
        <position position="1"/>
    </location>
</feature>
<feature type="domain" description="K-box" evidence="10">
    <location>
        <begin position="142"/>
        <end position="232"/>
    </location>
</feature>
<keyword evidence="2" id="KW-0217">Developmental protein</keyword>
<evidence type="ECO:0000256" key="7">
    <source>
        <dbReference type="ARBA" id="ARBA00023242"/>
    </source>
</evidence>
<keyword evidence="4" id="KW-0287">Flowering</keyword>
<evidence type="ECO:0000256" key="1">
    <source>
        <dbReference type="ARBA" id="ARBA00004123"/>
    </source>
</evidence>
<dbReference type="SUPFAM" id="SSF55455">
    <property type="entry name" value="SRF-like"/>
    <property type="match status" value="1"/>
</dbReference>
<feature type="domain" description="MADS-box" evidence="9">
    <location>
        <begin position="55"/>
        <end position="115"/>
    </location>
</feature>
<protein>
    <recommendedName>
        <fullName evidence="13">MADS-box domain-containing protein</fullName>
    </recommendedName>
</protein>
<dbReference type="FunFam" id="3.40.1810.10:FF:000003">
    <property type="entry name" value="MADS-box transcription factor MADS-MC"/>
    <property type="match status" value="1"/>
</dbReference>
<evidence type="ECO:0000256" key="8">
    <source>
        <dbReference type="SAM" id="MobiDB-lite"/>
    </source>
</evidence>
<evidence type="ECO:0008006" key="13">
    <source>
        <dbReference type="Google" id="ProtNLM"/>
    </source>
</evidence>
<dbReference type="GO" id="GO:0009908">
    <property type="term" value="P:flower development"/>
    <property type="evidence" value="ECO:0007669"/>
    <property type="project" value="UniProtKB-KW"/>
</dbReference>
<dbReference type="PRINTS" id="PR00404">
    <property type="entry name" value="MADSDOMAIN"/>
</dbReference>
<dbReference type="PROSITE" id="PS50066">
    <property type="entry name" value="MADS_BOX_2"/>
    <property type="match status" value="1"/>
</dbReference>
<dbReference type="CDD" id="cd00265">
    <property type="entry name" value="MADS_MEF2_like"/>
    <property type="match status" value="1"/>
</dbReference>
<dbReference type="InterPro" id="IPR002100">
    <property type="entry name" value="TF_MADSbox"/>
</dbReference>
<dbReference type="InterPro" id="IPR033896">
    <property type="entry name" value="MEF2-like_N"/>
</dbReference>
<dbReference type="STRING" id="81985.R0GNE9"/>
<evidence type="ECO:0000256" key="3">
    <source>
        <dbReference type="ARBA" id="ARBA00023015"/>
    </source>
</evidence>
<proteinExistence type="predicted"/>
<dbReference type="eggNOG" id="KOG0014">
    <property type="taxonomic scope" value="Eukaryota"/>
</dbReference>
<keyword evidence="7" id="KW-0539">Nucleus</keyword>
<evidence type="ECO:0000256" key="6">
    <source>
        <dbReference type="ARBA" id="ARBA00023163"/>
    </source>
</evidence>
<keyword evidence="5" id="KW-0238">DNA-binding</keyword>
<comment type="subcellular location">
    <subcellularLocation>
        <location evidence="1">Nucleus</location>
    </subcellularLocation>
</comment>
<dbReference type="InterPro" id="IPR036879">
    <property type="entry name" value="TF_MADSbox_sf"/>
</dbReference>
<dbReference type="PROSITE" id="PS51297">
    <property type="entry name" value="K_BOX"/>
    <property type="match status" value="1"/>
</dbReference>
<dbReference type="GO" id="GO:0045944">
    <property type="term" value="P:positive regulation of transcription by RNA polymerase II"/>
    <property type="evidence" value="ECO:0007669"/>
    <property type="project" value="InterPro"/>
</dbReference>
<dbReference type="EMBL" id="KB870812">
    <property type="protein sequence ID" value="EOA13880.1"/>
    <property type="molecule type" value="Genomic_DNA"/>
</dbReference>